<evidence type="ECO:0000313" key="2">
    <source>
        <dbReference type="EMBL" id="CAE6490956.1"/>
    </source>
</evidence>
<organism evidence="2 3">
    <name type="scientific">Rhizoctonia solani</name>
    <dbReference type="NCBI Taxonomy" id="456999"/>
    <lineage>
        <taxon>Eukaryota</taxon>
        <taxon>Fungi</taxon>
        <taxon>Dikarya</taxon>
        <taxon>Basidiomycota</taxon>
        <taxon>Agaricomycotina</taxon>
        <taxon>Agaricomycetes</taxon>
        <taxon>Cantharellales</taxon>
        <taxon>Ceratobasidiaceae</taxon>
        <taxon>Rhizoctonia</taxon>
    </lineage>
</organism>
<proteinExistence type="predicted"/>
<dbReference type="EMBL" id="CAJMWX010001475">
    <property type="protein sequence ID" value="CAE6490956.1"/>
    <property type="molecule type" value="Genomic_DNA"/>
</dbReference>
<name>A0A8H3CPX0_9AGAM</name>
<dbReference type="Proteomes" id="UP000663888">
    <property type="component" value="Unassembled WGS sequence"/>
</dbReference>
<evidence type="ECO:0000313" key="3">
    <source>
        <dbReference type="Proteomes" id="UP000663888"/>
    </source>
</evidence>
<dbReference type="AlphaFoldDB" id="A0A8H3CPX0"/>
<feature type="region of interest" description="Disordered" evidence="1">
    <location>
        <begin position="117"/>
        <end position="137"/>
    </location>
</feature>
<protein>
    <submittedName>
        <fullName evidence="2">Uncharacterized protein</fullName>
    </submittedName>
</protein>
<sequence length="137" mass="15371">MDPTFVELYPATSVTGFQQTHWNNTRTAPLRLVHDSAYSPLSHTYTTRESTDTRFTQIPITNHSSTSNSRALSQNRSQGRQLGRQSGCRGKPRSIPYHIESANGQLWPLPALSTESSVEEFENPPIIPTQYSGPQLR</sequence>
<feature type="compositionally biased region" description="Polar residues" evidence="1">
    <location>
        <begin position="44"/>
        <end position="84"/>
    </location>
</feature>
<reference evidence="2" key="1">
    <citation type="submission" date="2021-01" db="EMBL/GenBank/DDBJ databases">
        <authorList>
            <person name="Kaushik A."/>
        </authorList>
    </citation>
    <scope>NUCLEOTIDE SEQUENCE</scope>
    <source>
        <strain evidence="2">AG4-R118</strain>
    </source>
</reference>
<evidence type="ECO:0000256" key="1">
    <source>
        <dbReference type="SAM" id="MobiDB-lite"/>
    </source>
</evidence>
<comment type="caution">
    <text evidence="2">The sequence shown here is derived from an EMBL/GenBank/DDBJ whole genome shotgun (WGS) entry which is preliminary data.</text>
</comment>
<feature type="region of interest" description="Disordered" evidence="1">
    <location>
        <begin position="44"/>
        <end position="97"/>
    </location>
</feature>
<accession>A0A8H3CPX0</accession>
<gene>
    <name evidence="2" type="ORF">RDB_LOCUS139879</name>
</gene>